<name>A0A6A7AG45_9PLEO</name>
<dbReference type="EMBL" id="MU006217">
    <property type="protein sequence ID" value="KAF2832281.1"/>
    <property type="molecule type" value="Genomic_DNA"/>
</dbReference>
<evidence type="ECO:0000313" key="2">
    <source>
        <dbReference type="Proteomes" id="UP000799424"/>
    </source>
</evidence>
<gene>
    <name evidence="1" type="ORF">CC86DRAFT_366127</name>
</gene>
<organism evidence="1 2">
    <name type="scientific">Ophiobolus disseminans</name>
    <dbReference type="NCBI Taxonomy" id="1469910"/>
    <lineage>
        <taxon>Eukaryota</taxon>
        <taxon>Fungi</taxon>
        <taxon>Dikarya</taxon>
        <taxon>Ascomycota</taxon>
        <taxon>Pezizomycotina</taxon>
        <taxon>Dothideomycetes</taxon>
        <taxon>Pleosporomycetidae</taxon>
        <taxon>Pleosporales</taxon>
        <taxon>Pleosporineae</taxon>
        <taxon>Phaeosphaeriaceae</taxon>
        <taxon>Ophiobolus</taxon>
    </lineage>
</organism>
<protein>
    <submittedName>
        <fullName evidence="1">Uncharacterized protein</fullName>
    </submittedName>
</protein>
<evidence type="ECO:0000313" key="1">
    <source>
        <dbReference type="EMBL" id="KAF2832281.1"/>
    </source>
</evidence>
<sequence length="57" mass="6248">MSSNECLGRHLTIEVPALASLYSVVSLSRLFCCRALGDDHTSYSNKLLIEFKCKGLG</sequence>
<dbReference type="AlphaFoldDB" id="A0A6A7AG45"/>
<accession>A0A6A7AG45</accession>
<reference evidence="1" key="1">
    <citation type="journal article" date="2020" name="Stud. Mycol.">
        <title>101 Dothideomycetes genomes: a test case for predicting lifestyles and emergence of pathogens.</title>
        <authorList>
            <person name="Haridas S."/>
            <person name="Albert R."/>
            <person name="Binder M."/>
            <person name="Bloem J."/>
            <person name="Labutti K."/>
            <person name="Salamov A."/>
            <person name="Andreopoulos B."/>
            <person name="Baker S."/>
            <person name="Barry K."/>
            <person name="Bills G."/>
            <person name="Bluhm B."/>
            <person name="Cannon C."/>
            <person name="Castanera R."/>
            <person name="Culley D."/>
            <person name="Daum C."/>
            <person name="Ezra D."/>
            <person name="Gonzalez J."/>
            <person name="Henrissat B."/>
            <person name="Kuo A."/>
            <person name="Liang C."/>
            <person name="Lipzen A."/>
            <person name="Lutzoni F."/>
            <person name="Magnuson J."/>
            <person name="Mondo S."/>
            <person name="Nolan M."/>
            <person name="Ohm R."/>
            <person name="Pangilinan J."/>
            <person name="Park H.-J."/>
            <person name="Ramirez L."/>
            <person name="Alfaro M."/>
            <person name="Sun H."/>
            <person name="Tritt A."/>
            <person name="Yoshinaga Y."/>
            <person name="Zwiers L.-H."/>
            <person name="Turgeon B."/>
            <person name="Goodwin S."/>
            <person name="Spatafora J."/>
            <person name="Crous P."/>
            <person name="Grigoriev I."/>
        </authorList>
    </citation>
    <scope>NUCLEOTIDE SEQUENCE</scope>
    <source>
        <strain evidence="1">CBS 113818</strain>
    </source>
</reference>
<proteinExistence type="predicted"/>
<keyword evidence="2" id="KW-1185">Reference proteome</keyword>
<dbReference type="Proteomes" id="UP000799424">
    <property type="component" value="Unassembled WGS sequence"/>
</dbReference>